<dbReference type="PROSITE" id="PS51462">
    <property type="entry name" value="NUDIX"/>
    <property type="match status" value="1"/>
</dbReference>
<dbReference type="GO" id="GO:0042262">
    <property type="term" value="P:DNA protection"/>
    <property type="evidence" value="ECO:0007669"/>
    <property type="project" value="InterPro"/>
</dbReference>
<comment type="catalytic activity">
    <reaction evidence="9">
        <text>8-oxo-dATP + H2O = 8-oxo-dAMP + diphosphate + H(+)</text>
        <dbReference type="Rhea" id="RHEA:65396"/>
        <dbReference type="ChEBI" id="CHEBI:15377"/>
        <dbReference type="ChEBI" id="CHEBI:15378"/>
        <dbReference type="ChEBI" id="CHEBI:33019"/>
        <dbReference type="ChEBI" id="CHEBI:71361"/>
        <dbReference type="ChEBI" id="CHEBI:172871"/>
    </reaction>
    <physiologicalReaction direction="left-to-right" evidence="9">
        <dbReference type="Rhea" id="RHEA:65397"/>
    </physiologicalReaction>
</comment>
<evidence type="ECO:0000256" key="17">
    <source>
        <dbReference type="ARBA" id="ARBA00030682"/>
    </source>
</evidence>
<dbReference type="EC" id="3.6.1.56" evidence="13"/>
<keyword evidence="6" id="KW-0378">Hydrolase</keyword>
<dbReference type="PANTHER" id="PTHR43758">
    <property type="entry name" value="7,8-DIHYDRO-8-OXOGUANINE TRIPHOSPHATASE"/>
    <property type="match status" value="1"/>
</dbReference>
<comment type="cofactor">
    <cofactor evidence="1">
        <name>Mg(2+)</name>
        <dbReference type="ChEBI" id="CHEBI:18420"/>
    </cofactor>
</comment>
<keyword evidence="7" id="KW-0460">Magnesium</keyword>
<dbReference type="AlphaFoldDB" id="A0A9P3LA80"/>
<evidence type="ECO:0000256" key="4">
    <source>
        <dbReference type="ARBA" id="ARBA00011245"/>
    </source>
</evidence>
<name>A0A9P3LA80_9APHY</name>
<comment type="catalytic activity">
    <reaction evidence="21">
        <text>O(6)-methyl-dGTP + H2O = O(6)-methyl-dGMP + diphosphate + H(+)</text>
        <dbReference type="Rhea" id="RHEA:67600"/>
        <dbReference type="ChEBI" id="CHEBI:15377"/>
        <dbReference type="ChEBI" id="CHEBI:15378"/>
        <dbReference type="ChEBI" id="CHEBI:33019"/>
        <dbReference type="ChEBI" id="CHEBI:169974"/>
        <dbReference type="ChEBI" id="CHEBI:169975"/>
    </reaction>
    <physiologicalReaction direction="left-to-right" evidence="21">
        <dbReference type="Rhea" id="RHEA:67601"/>
    </physiologicalReaction>
</comment>
<dbReference type="InterPro" id="IPR020084">
    <property type="entry name" value="NUDIX_hydrolase_CS"/>
</dbReference>
<evidence type="ECO:0000313" key="25">
    <source>
        <dbReference type="EMBL" id="GJE86502.1"/>
    </source>
</evidence>
<evidence type="ECO:0000259" key="24">
    <source>
        <dbReference type="PROSITE" id="PS51462"/>
    </source>
</evidence>
<dbReference type="EMBL" id="BPQB01000004">
    <property type="protein sequence ID" value="GJE86502.1"/>
    <property type="molecule type" value="Genomic_DNA"/>
</dbReference>
<dbReference type="InterPro" id="IPR003563">
    <property type="entry name" value="8ODP"/>
</dbReference>
<keyword evidence="5" id="KW-0479">Metal-binding</keyword>
<dbReference type="GO" id="GO:0008828">
    <property type="term" value="F:dATP diphosphatase activity"/>
    <property type="evidence" value="ECO:0007669"/>
    <property type="project" value="UniProtKB-EC"/>
</dbReference>
<comment type="catalytic activity">
    <reaction evidence="10">
        <text>2-oxo-dATP + H2O = 2-oxo-dAMP + diphosphate + H(+)</text>
        <dbReference type="Rhea" id="RHEA:31583"/>
        <dbReference type="ChEBI" id="CHEBI:15377"/>
        <dbReference type="ChEBI" id="CHEBI:15378"/>
        <dbReference type="ChEBI" id="CHEBI:33019"/>
        <dbReference type="ChEBI" id="CHEBI:63212"/>
        <dbReference type="ChEBI" id="CHEBI:77897"/>
        <dbReference type="EC" id="3.6.1.56"/>
    </reaction>
    <physiologicalReaction direction="left-to-right" evidence="10">
        <dbReference type="Rhea" id="RHEA:31584"/>
    </physiologicalReaction>
</comment>
<dbReference type="InterPro" id="IPR015797">
    <property type="entry name" value="NUDIX_hydrolase-like_dom_sf"/>
</dbReference>
<comment type="catalytic activity">
    <reaction evidence="12">
        <text>2-oxo-ATP + H2O = 2-oxo-AMP + diphosphate + H(+)</text>
        <dbReference type="Rhea" id="RHEA:67392"/>
        <dbReference type="ChEBI" id="CHEBI:15377"/>
        <dbReference type="ChEBI" id="CHEBI:15378"/>
        <dbReference type="ChEBI" id="CHEBI:33019"/>
        <dbReference type="ChEBI" id="CHEBI:71395"/>
        <dbReference type="ChEBI" id="CHEBI:172878"/>
    </reaction>
    <physiologicalReaction direction="left-to-right" evidence="12">
        <dbReference type="Rhea" id="RHEA:67393"/>
    </physiologicalReaction>
</comment>
<dbReference type="CDD" id="cd03427">
    <property type="entry name" value="NUDIX_MTH1_Nudt1"/>
    <property type="match status" value="1"/>
</dbReference>
<comment type="subcellular location">
    <subcellularLocation>
        <location evidence="2">Nucleus</location>
    </subcellularLocation>
</comment>
<evidence type="ECO:0000256" key="20">
    <source>
        <dbReference type="ARBA" id="ARBA00048002"/>
    </source>
</evidence>
<evidence type="ECO:0000256" key="8">
    <source>
        <dbReference type="ARBA" id="ARBA00023242"/>
    </source>
</evidence>
<dbReference type="Gene3D" id="3.90.79.10">
    <property type="entry name" value="Nucleoside Triphosphate Pyrophosphohydrolase"/>
    <property type="match status" value="1"/>
</dbReference>
<evidence type="ECO:0000256" key="16">
    <source>
        <dbReference type="ARBA" id="ARBA00030634"/>
    </source>
</evidence>
<dbReference type="InterPro" id="IPR000086">
    <property type="entry name" value="NUDIX_hydrolase_dom"/>
</dbReference>
<evidence type="ECO:0000256" key="14">
    <source>
        <dbReference type="ARBA" id="ARBA00026218"/>
    </source>
</evidence>
<evidence type="ECO:0000256" key="18">
    <source>
        <dbReference type="ARBA" id="ARBA00031927"/>
    </source>
</evidence>
<comment type="catalytic activity">
    <reaction evidence="22">
        <text>N(6)-methyl-dATP + H2O = N(6)-methyl-dAMP + diphosphate + H(+)</text>
        <dbReference type="Rhea" id="RHEA:67604"/>
        <dbReference type="ChEBI" id="CHEBI:15377"/>
        <dbReference type="ChEBI" id="CHEBI:15378"/>
        <dbReference type="ChEBI" id="CHEBI:33019"/>
        <dbReference type="ChEBI" id="CHEBI:169976"/>
        <dbReference type="ChEBI" id="CHEBI:172872"/>
    </reaction>
    <physiologicalReaction direction="left-to-right" evidence="22">
        <dbReference type="Rhea" id="RHEA:67605"/>
    </physiologicalReaction>
</comment>
<evidence type="ECO:0000256" key="11">
    <source>
        <dbReference type="ARBA" id="ARBA00024486"/>
    </source>
</evidence>
<dbReference type="PROSITE" id="PS00893">
    <property type="entry name" value="NUDIX_BOX"/>
    <property type="match status" value="1"/>
</dbReference>
<evidence type="ECO:0000256" key="7">
    <source>
        <dbReference type="ARBA" id="ARBA00022842"/>
    </source>
</evidence>
<keyword evidence="26" id="KW-1185">Reference proteome</keyword>
<sequence length="189" mass="21381">MTTSLPPGVVCEGEHVERHAGGATEWLAFDKIKLYTNAFIVEEGRILLGYKKRGFGKDLYNGFGGKVEPEETPLQAAIREMEEEAGITAPLRKCGTLFFVCDGLDHAFHIDLYVANDYTGNITETDEMRPEWFAISEDTPSAPHPPIPYKQMWADDVFWMPMLLANRPFVGRADFAKDGTMQKWWFAEV</sequence>
<dbReference type="PRINTS" id="PR01403">
    <property type="entry name" value="8OXTPHPHTASE"/>
</dbReference>
<evidence type="ECO:0000256" key="2">
    <source>
        <dbReference type="ARBA" id="ARBA00004123"/>
    </source>
</evidence>
<evidence type="ECO:0000313" key="26">
    <source>
        <dbReference type="Proteomes" id="UP000703269"/>
    </source>
</evidence>
<dbReference type="GO" id="GO:0005737">
    <property type="term" value="C:cytoplasm"/>
    <property type="evidence" value="ECO:0007669"/>
    <property type="project" value="TreeGrafter"/>
</dbReference>
<evidence type="ECO:0000256" key="22">
    <source>
        <dbReference type="ARBA" id="ARBA00049032"/>
    </source>
</evidence>
<evidence type="ECO:0000256" key="6">
    <source>
        <dbReference type="ARBA" id="ARBA00022801"/>
    </source>
</evidence>
<dbReference type="GO" id="GO:0008413">
    <property type="term" value="F:8-oxo-7,8-dihydroguanosine triphosphate pyrophosphatase activity"/>
    <property type="evidence" value="ECO:0007669"/>
    <property type="project" value="InterPro"/>
</dbReference>
<proteinExistence type="inferred from homology"/>
<feature type="domain" description="Nudix hydrolase" evidence="24">
    <location>
        <begin position="31"/>
        <end position="187"/>
    </location>
</feature>
<comment type="caution">
    <text evidence="25">The sequence shown here is derived from an EMBL/GenBank/DDBJ whole genome shotgun (WGS) entry which is preliminary data.</text>
</comment>
<evidence type="ECO:0000256" key="23">
    <source>
        <dbReference type="ARBA" id="ARBA00053094"/>
    </source>
</evidence>
<gene>
    <name evidence="25" type="ORF">PsYK624_025820</name>
</gene>
<evidence type="ECO:0000256" key="12">
    <source>
        <dbReference type="ARBA" id="ARBA00024596"/>
    </source>
</evidence>
<evidence type="ECO:0000256" key="21">
    <source>
        <dbReference type="ARBA" id="ARBA00048894"/>
    </source>
</evidence>
<evidence type="ECO:0000256" key="13">
    <source>
        <dbReference type="ARBA" id="ARBA00026103"/>
    </source>
</evidence>
<dbReference type="SUPFAM" id="SSF55811">
    <property type="entry name" value="Nudix"/>
    <property type="match status" value="1"/>
</dbReference>
<evidence type="ECO:0000256" key="10">
    <source>
        <dbReference type="ARBA" id="ARBA00024459"/>
    </source>
</evidence>
<comment type="catalytic activity">
    <reaction evidence="20">
        <text>N(6)-methyl-ATP + H2O = N(6)-methyl-AMP + diphosphate + H(+)</text>
        <dbReference type="Rhea" id="RHEA:67608"/>
        <dbReference type="ChEBI" id="CHEBI:15377"/>
        <dbReference type="ChEBI" id="CHEBI:15378"/>
        <dbReference type="ChEBI" id="CHEBI:33019"/>
        <dbReference type="ChEBI" id="CHEBI:144842"/>
        <dbReference type="ChEBI" id="CHEBI:172873"/>
    </reaction>
    <physiologicalReaction direction="left-to-right" evidence="20">
        <dbReference type="Rhea" id="RHEA:67609"/>
    </physiologicalReaction>
</comment>
<keyword evidence="8" id="KW-0539">Nucleus</keyword>
<dbReference type="Proteomes" id="UP000703269">
    <property type="component" value="Unassembled WGS sequence"/>
</dbReference>
<dbReference type="GO" id="GO:0046872">
    <property type="term" value="F:metal ion binding"/>
    <property type="evidence" value="ECO:0007669"/>
    <property type="project" value="UniProtKB-KW"/>
</dbReference>
<evidence type="ECO:0000256" key="9">
    <source>
        <dbReference type="ARBA" id="ARBA00024448"/>
    </source>
</evidence>
<comment type="similarity">
    <text evidence="3">Belongs to the Nudix hydrolase family.</text>
</comment>
<dbReference type="PANTHER" id="PTHR43758:SF2">
    <property type="entry name" value="OXIDIZED PURINE NUCLEOSIDE TRIPHOSPHATE HYDROLASE"/>
    <property type="match status" value="1"/>
</dbReference>
<comment type="function">
    <text evidence="23">Oxidized purine nucleoside triphosphate hydrolase which is a prominent sanitizer of the oxidized nucleotide pool. Catalyzes the hydrolysis of 2-oxo-dATP (2-hydroxy-dATP) into 2-oxo-dAMP. Also has a significant hydrolase activity toward 2-oxo-ATP, 8-oxo-dGTP and 8-oxo-dATP. Through the hydrolysis of oxidized purine nucleoside triphosphates, prevents their incorporation into DNA and the subsequent transversions A:T to C:G and G:C to T:A. Also catalyzes the hydrolysis of methylated purine nucleoside triphosphate preventing their integration into DNA. Through this antimutagenic activity protects cells from oxidative stress.</text>
</comment>
<comment type="subunit">
    <text evidence="4">Monomer.</text>
</comment>
<dbReference type="OrthoDB" id="447842at2759"/>
<dbReference type="GO" id="GO:0005634">
    <property type="term" value="C:nucleus"/>
    <property type="evidence" value="ECO:0007669"/>
    <property type="project" value="UniProtKB-SubCell"/>
</dbReference>
<evidence type="ECO:0000256" key="3">
    <source>
        <dbReference type="ARBA" id="ARBA00005582"/>
    </source>
</evidence>
<evidence type="ECO:0000256" key="15">
    <source>
        <dbReference type="ARBA" id="ARBA00029673"/>
    </source>
</evidence>
<comment type="catalytic activity">
    <reaction evidence="11">
        <text>8-oxo-dGTP + H2O = 8-oxo-dGMP + diphosphate + H(+)</text>
        <dbReference type="Rhea" id="RHEA:31575"/>
        <dbReference type="ChEBI" id="CHEBI:15377"/>
        <dbReference type="ChEBI" id="CHEBI:15378"/>
        <dbReference type="ChEBI" id="CHEBI:33019"/>
        <dbReference type="ChEBI" id="CHEBI:63224"/>
        <dbReference type="ChEBI" id="CHEBI:77896"/>
    </reaction>
    <physiologicalReaction direction="left-to-right" evidence="11">
        <dbReference type="Rhea" id="RHEA:31576"/>
    </physiologicalReaction>
</comment>
<reference evidence="25 26" key="1">
    <citation type="submission" date="2021-08" db="EMBL/GenBank/DDBJ databases">
        <title>Draft Genome Sequence of Phanerochaete sordida strain YK-624.</title>
        <authorList>
            <person name="Mori T."/>
            <person name="Dohra H."/>
            <person name="Suzuki T."/>
            <person name="Kawagishi H."/>
            <person name="Hirai H."/>
        </authorList>
    </citation>
    <scope>NUCLEOTIDE SEQUENCE [LARGE SCALE GENOMIC DNA]</scope>
    <source>
        <strain evidence="25 26">YK-624</strain>
    </source>
</reference>
<evidence type="ECO:0000256" key="1">
    <source>
        <dbReference type="ARBA" id="ARBA00001946"/>
    </source>
</evidence>
<accession>A0A9P3LA80</accession>
<organism evidence="25 26">
    <name type="scientific">Phanerochaete sordida</name>
    <dbReference type="NCBI Taxonomy" id="48140"/>
    <lineage>
        <taxon>Eukaryota</taxon>
        <taxon>Fungi</taxon>
        <taxon>Dikarya</taxon>
        <taxon>Basidiomycota</taxon>
        <taxon>Agaricomycotina</taxon>
        <taxon>Agaricomycetes</taxon>
        <taxon>Polyporales</taxon>
        <taxon>Phanerochaetaceae</taxon>
        <taxon>Phanerochaete</taxon>
    </lineage>
</organism>
<evidence type="ECO:0000256" key="19">
    <source>
        <dbReference type="ARBA" id="ARBA00032071"/>
    </source>
</evidence>
<evidence type="ECO:0000256" key="5">
    <source>
        <dbReference type="ARBA" id="ARBA00022723"/>
    </source>
</evidence>
<dbReference type="Pfam" id="PF00293">
    <property type="entry name" value="NUDIX"/>
    <property type="match status" value="1"/>
</dbReference>
<protein>
    <recommendedName>
        <fullName evidence="14">Oxidized purine nucleoside triphosphate hydrolase</fullName>
        <ecNumber evidence="13">3.6.1.56</ecNumber>
    </recommendedName>
    <alternativeName>
        <fullName evidence="18">2-hydroxy-dATP diphosphatase</fullName>
    </alternativeName>
    <alternativeName>
        <fullName evidence="17">7,8-dihydro-8-oxoguanine triphosphatase</fullName>
    </alternativeName>
    <alternativeName>
        <fullName evidence="16">8-oxo-dGTPase</fullName>
    </alternativeName>
    <alternativeName>
        <fullName evidence="19">Methylated purine nucleoside triphosphate hydrolase</fullName>
    </alternativeName>
    <alternativeName>
        <fullName evidence="15">Nucleoside diphosphate-linked moiety X motif 1</fullName>
    </alternativeName>
</protein>